<dbReference type="EMBL" id="DF143131">
    <property type="protein sequence ID" value="GAA34107.2"/>
    <property type="molecule type" value="Genomic_DNA"/>
</dbReference>
<keyword evidence="4" id="KW-1185">Reference proteome</keyword>
<evidence type="ECO:0000313" key="3">
    <source>
        <dbReference type="EMBL" id="GAA34107.2"/>
    </source>
</evidence>
<organism evidence="3 4">
    <name type="scientific">Clonorchis sinensis</name>
    <name type="common">Chinese liver fluke</name>
    <dbReference type="NCBI Taxonomy" id="79923"/>
    <lineage>
        <taxon>Eukaryota</taxon>
        <taxon>Metazoa</taxon>
        <taxon>Spiralia</taxon>
        <taxon>Lophotrochozoa</taxon>
        <taxon>Platyhelminthes</taxon>
        <taxon>Trematoda</taxon>
        <taxon>Digenea</taxon>
        <taxon>Opisthorchiida</taxon>
        <taxon>Opisthorchiata</taxon>
        <taxon>Opisthorchiidae</taxon>
        <taxon>Clonorchis</taxon>
    </lineage>
</organism>
<evidence type="ECO:0000256" key="1">
    <source>
        <dbReference type="SAM" id="MobiDB-lite"/>
    </source>
</evidence>
<feature type="domain" description="Egal-1 winged helix" evidence="2">
    <location>
        <begin position="433"/>
        <end position="498"/>
    </location>
</feature>
<gene>
    <name evidence="3" type="ORF">CLF_105806</name>
</gene>
<name>H2KRA2_CLOSI</name>
<proteinExistence type="predicted"/>
<feature type="compositionally biased region" description="Polar residues" evidence="1">
    <location>
        <begin position="634"/>
        <end position="657"/>
    </location>
</feature>
<feature type="domain" description="Egal-1 winged helix" evidence="2">
    <location>
        <begin position="685"/>
        <end position="748"/>
    </location>
</feature>
<evidence type="ECO:0000259" key="2">
    <source>
        <dbReference type="Pfam" id="PF23713"/>
    </source>
</evidence>
<feature type="compositionally biased region" description="Low complexity" evidence="1">
    <location>
        <begin position="263"/>
        <end position="278"/>
    </location>
</feature>
<sequence length="1119" mass="123158">MTAEFEESTSIAFEHTSSCSGTTALDLNYRESDMRDEHVTALHQRRLELWRFNKREERVLLSVLTMVRNEIRYQCCSVAEFDAASCLDYLKRREVFLYKMMNDPSHKAMLYFLEVLMNSEAPMTVEQLAARFTHKSFSPEMREACGGGSPEGLRDFLLRYPSLFNVRENGQVTSVAIELPGLEGLSDGLNDVELYMGSNPHCASGTNESVNSGNQEAHLDGSLKSGHKAIGFKGLCRPRFFNKPTEATMGKFKGKSSSSLSLISTPSNASSSSGSMMSFNRPGLGDRSEREACNGNFVKSSNPGMVRRGSNPSIPAWSKPGIYQPPHLREQKNTACETFSAKSQCCCTVETSSVSTTCVHCPLLNLTCHHHCPISHHHTTTHCLCATARLNATTHCHHCLSALSSTSINNRTASTTTSVCALPPMEKLVLETEAVRFFQQRLLKREERWVPIKSLAGHLSQATPEVRAIVGPQLEFRNFLLRHPHVFEVQGELVSVKDPLGNIFPQRKPRDRLAAIHTSLSSTNLSITGLGTLSSQPTNLRSTGRERVQRPKSLILPNAAQLLPTPFIAPCFTGTGSRRNVENRRSTHFAENFVTACYFPSNQSASTSSAPNTPTGVNGVQPPQIPRSAPAKASQRSEPTQVSNSPVQSAVCSSTESDPAMKQVDITQTSTSMKSISISMSANEYRAIMFLRKVLEKKNGAPGQPGLALTALMQLVSAKSIEPVQSTIGWTIVELEEFINQHPIFFELLTASQTEPNTTATPTQTYNVTDNPDRLVKTSVRNKRLERMINIVITGTKPTEPNVRTLTNRCGRIFHVAKLWGIIDLGKHEHVFFDKSIFKHVDDLQKYFKVDEILYFNAILAPKESRAKWRATQVWKECDRENFEKFGGPTTSSRATAAKGEVGTVDSVAQTASTDFSQANDNEDTEADEEIEDIEMDPTSHSERYATKPVRSDSANDSDCDFVLNGEEDLDDEEPYISTLARQEGLHLANDVRFIADDGSQQNDTGLNGYESGKSLHGRACQTTGSPQHLLSYAESEKRNNFVSSSTEQASSECASLQNSRVCSSGLSFKEESATSTSSSGSSAISIAVQTVSTGEIMATQLYHDAARLARIATQIEST</sequence>
<reference evidence="3" key="1">
    <citation type="journal article" date="2011" name="Genome Biol.">
        <title>The draft genome of the carcinogenic human liver fluke Clonorchis sinensis.</title>
        <authorList>
            <person name="Wang X."/>
            <person name="Chen W."/>
            <person name="Huang Y."/>
            <person name="Sun J."/>
            <person name="Men J."/>
            <person name="Liu H."/>
            <person name="Luo F."/>
            <person name="Guo L."/>
            <person name="Lv X."/>
            <person name="Deng C."/>
            <person name="Zhou C."/>
            <person name="Fan Y."/>
            <person name="Li X."/>
            <person name="Huang L."/>
            <person name="Hu Y."/>
            <person name="Liang C."/>
            <person name="Hu X."/>
            <person name="Xu J."/>
            <person name="Yu X."/>
        </authorList>
    </citation>
    <scope>NUCLEOTIDE SEQUENCE [LARGE SCALE GENOMIC DNA]</scope>
    <source>
        <strain evidence="3">Henan</strain>
    </source>
</reference>
<evidence type="ECO:0000313" key="4">
    <source>
        <dbReference type="Proteomes" id="UP000008909"/>
    </source>
</evidence>
<dbReference type="AlphaFoldDB" id="H2KRA2"/>
<dbReference type="Proteomes" id="UP000008909">
    <property type="component" value="Unassembled WGS sequence"/>
</dbReference>
<feature type="compositionally biased region" description="Acidic residues" evidence="1">
    <location>
        <begin position="921"/>
        <end position="936"/>
    </location>
</feature>
<protein>
    <recommendedName>
        <fullName evidence="2">Egal-1 winged helix domain-containing protein</fullName>
    </recommendedName>
</protein>
<feature type="region of interest" description="Disordered" evidence="1">
    <location>
        <begin position="604"/>
        <end position="662"/>
    </location>
</feature>
<reference key="2">
    <citation type="submission" date="2011-10" db="EMBL/GenBank/DDBJ databases">
        <title>The genome and transcriptome sequence of Clonorchis sinensis provide insights into the carcinogenic liver fluke.</title>
        <authorList>
            <person name="Wang X."/>
            <person name="Huang Y."/>
            <person name="Chen W."/>
            <person name="Liu H."/>
            <person name="Guo L."/>
            <person name="Chen Y."/>
            <person name="Luo F."/>
            <person name="Zhou W."/>
            <person name="Sun J."/>
            <person name="Mao Q."/>
            <person name="Liang P."/>
            <person name="Zhou C."/>
            <person name="Tian Y."/>
            <person name="Men J."/>
            <person name="Lv X."/>
            <person name="Huang L."/>
            <person name="Zhou J."/>
            <person name="Hu Y."/>
            <person name="Li R."/>
            <person name="Zhang F."/>
            <person name="Lei H."/>
            <person name="Li X."/>
            <person name="Hu X."/>
            <person name="Liang C."/>
            <person name="Xu J."/>
            <person name="Wu Z."/>
            <person name="Yu X."/>
        </authorList>
    </citation>
    <scope>NUCLEOTIDE SEQUENCE</scope>
    <source>
        <strain>Henan</strain>
    </source>
</reference>
<feature type="compositionally biased region" description="Low complexity" evidence="1">
    <location>
        <begin position="604"/>
        <end position="615"/>
    </location>
</feature>
<feature type="domain" description="Egal-1 winged helix" evidence="2">
    <location>
        <begin position="106"/>
        <end position="174"/>
    </location>
</feature>
<dbReference type="InterPro" id="IPR056589">
    <property type="entry name" value="WH_Egal-1"/>
</dbReference>
<feature type="region of interest" description="Disordered" evidence="1">
    <location>
        <begin position="911"/>
        <end position="959"/>
    </location>
</feature>
<feature type="region of interest" description="Disordered" evidence="1">
    <location>
        <begin position="263"/>
        <end position="287"/>
    </location>
</feature>
<feature type="region of interest" description="Disordered" evidence="1">
    <location>
        <begin position="527"/>
        <end position="549"/>
    </location>
</feature>
<accession>H2KRA2</accession>
<dbReference type="Pfam" id="PF23713">
    <property type="entry name" value="WHD_Egal"/>
    <property type="match status" value="3"/>
</dbReference>
<feature type="compositionally biased region" description="Polar residues" evidence="1">
    <location>
        <begin position="527"/>
        <end position="542"/>
    </location>
</feature>